<organism evidence="6 7">
    <name type="scientific">Plesiocystis pacifica SIR-1</name>
    <dbReference type="NCBI Taxonomy" id="391625"/>
    <lineage>
        <taxon>Bacteria</taxon>
        <taxon>Pseudomonadati</taxon>
        <taxon>Myxococcota</taxon>
        <taxon>Polyangia</taxon>
        <taxon>Nannocystales</taxon>
        <taxon>Nannocystaceae</taxon>
        <taxon>Plesiocystis</taxon>
    </lineage>
</organism>
<feature type="binding site" evidence="5">
    <location>
        <position position="63"/>
    </location>
    <ligand>
        <name>S-adenosyl-L-methionine</name>
        <dbReference type="ChEBI" id="CHEBI:59789"/>
    </ligand>
</feature>
<dbReference type="eggNOG" id="COG1576">
    <property type="taxonomic scope" value="Bacteria"/>
</dbReference>
<comment type="function">
    <text evidence="5">Specifically methylates the pseudouridine at position 1915 (m3Psi1915) in 23S rRNA.</text>
</comment>
<accession>A6G4B6</accession>
<comment type="subcellular location">
    <subcellularLocation>
        <location evidence="5">Cytoplasm</location>
    </subcellularLocation>
</comment>
<keyword evidence="2 5" id="KW-0808">Transferase</keyword>
<comment type="similarity">
    <text evidence="4 5">Belongs to the RNA methyltransferase RlmH family.</text>
</comment>
<dbReference type="EC" id="2.1.1.177" evidence="5"/>
<proteinExistence type="inferred from homology"/>
<gene>
    <name evidence="5" type="primary">rlmH</name>
    <name evidence="6" type="ORF">PPSIR1_03788</name>
</gene>
<sequence>MRLRLLAVGKLKQAGLEALVDDYRKRSRALLPIELQWLRDMDGLRAKSPAGSRGSGPRRRVVLDERGQQIDSEALAGWLGSWRDQGVREVDFLIGDAHGFTPADREGADRVLALSKLTLPHRLAQVLLVEQLYRAGTILAGHPYHHR</sequence>
<dbReference type="OrthoDB" id="9806643at2"/>
<feature type="binding site" evidence="5">
    <location>
        <begin position="114"/>
        <end position="119"/>
    </location>
    <ligand>
        <name>S-adenosyl-L-methionine</name>
        <dbReference type="ChEBI" id="CHEBI:59789"/>
    </ligand>
</feature>
<evidence type="ECO:0000256" key="5">
    <source>
        <dbReference type="HAMAP-Rule" id="MF_00658"/>
    </source>
</evidence>
<dbReference type="AlphaFoldDB" id="A6G4B6"/>
<evidence type="ECO:0000256" key="3">
    <source>
        <dbReference type="ARBA" id="ARBA00022691"/>
    </source>
</evidence>
<dbReference type="SUPFAM" id="SSF75217">
    <property type="entry name" value="alpha/beta knot"/>
    <property type="match status" value="1"/>
</dbReference>
<dbReference type="STRING" id="391625.PPSIR1_03788"/>
<dbReference type="EMBL" id="ABCS01000021">
    <property type="protein sequence ID" value="EDM79228.1"/>
    <property type="molecule type" value="Genomic_DNA"/>
</dbReference>
<dbReference type="HAMAP" id="MF_00658">
    <property type="entry name" value="23SrRNA_methyltr_H"/>
    <property type="match status" value="1"/>
</dbReference>
<dbReference type="PANTHER" id="PTHR33603:SF1">
    <property type="entry name" value="RIBOSOMAL RNA LARGE SUBUNIT METHYLTRANSFERASE H"/>
    <property type="match status" value="1"/>
</dbReference>
<evidence type="ECO:0000313" key="7">
    <source>
        <dbReference type="Proteomes" id="UP000005801"/>
    </source>
</evidence>
<keyword evidence="5" id="KW-0963">Cytoplasm</keyword>
<keyword evidence="7" id="KW-1185">Reference proteome</keyword>
<feature type="binding site" evidence="5">
    <location>
        <position position="95"/>
    </location>
    <ligand>
        <name>S-adenosyl-L-methionine</name>
        <dbReference type="ChEBI" id="CHEBI:59789"/>
    </ligand>
</feature>
<dbReference type="InterPro" id="IPR029026">
    <property type="entry name" value="tRNA_m1G_MTases_N"/>
</dbReference>
<dbReference type="RefSeq" id="WP_006971565.1">
    <property type="nucleotide sequence ID" value="NZ_ABCS01000021.1"/>
</dbReference>
<dbReference type="GO" id="GO:0005737">
    <property type="term" value="C:cytoplasm"/>
    <property type="evidence" value="ECO:0007669"/>
    <property type="project" value="UniProtKB-SubCell"/>
</dbReference>
<reference evidence="6 7" key="1">
    <citation type="submission" date="2007-06" db="EMBL/GenBank/DDBJ databases">
        <authorList>
            <person name="Shimkets L."/>
            <person name="Ferriera S."/>
            <person name="Johnson J."/>
            <person name="Kravitz S."/>
            <person name="Beeson K."/>
            <person name="Sutton G."/>
            <person name="Rogers Y.-H."/>
            <person name="Friedman R."/>
            <person name="Frazier M."/>
            <person name="Venter J.C."/>
        </authorList>
    </citation>
    <scope>NUCLEOTIDE SEQUENCE [LARGE SCALE GENOMIC DNA]</scope>
    <source>
        <strain evidence="6 7">SIR-1</strain>
    </source>
</reference>
<dbReference type="Gene3D" id="3.40.1280.10">
    <property type="match status" value="1"/>
</dbReference>
<dbReference type="PIRSF" id="PIRSF004505">
    <property type="entry name" value="MT_bac"/>
    <property type="match status" value="1"/>
</dbReference>
<comment type="subunit">
    <text evidence="5">Homodimer.</text>
</comment>
<evidence type="ECO:0000256" key="1">
    <source>
        <dbReference type="ARBA" id="ARBA00022603"/>
    </source>
</evidence>
<protein>
    <recommendedName>
        <fullName evidence="5">Ribosomal RNA large subunit methyltransferase H</fullName>
        <ecNumber evidence="5">2.1.1.177</ecNumber>
    </recommendedName>
    <alternativeName>
        <fullName evidence="5">23S rRNA (pseudouridine1915-N3)-methyltransferase</fullName>
    </alternativeName>
    <alternativeName>
        <fullName evidence="5">23S rRNA m3Psi1915 methyltransferase</fullName>
    </alternativeName>
    <alternativeName>
        <fullName evidence="5">rRNA (pseudouridine-N3-)-methyltransferase RlmH</fullName>
    </alternativeName>
</protein>
<dbReference type="InterPro" id="IPR003742">
    <property type="entry name" value="RlmH-like"/>
</dbReference>
<dbReference type="PANTHER" id="PTHR33603">
    <property type="entry name" value="METHYLTRANSFERASE"/>
    <property type="match status" value="1"/>
</dbReference>
<evidence type="ECO:0000313" key="6">
    <source>
        <dbReference type="EMBL" id="EDM79228.1"/>
    </source>
</evidence>
<keyword evidence="1 5" id="KW-0489">Methyltransferase</keyword>
<comment type="catalytic activity">
    <reaction evidence="5">
        <text>pseudouridine(1915) in 23S rRNA + S-adenosyl-L-methionine = N(3)-methylpseudouridine(1915) in 23S rRNA + S-adenosyl-L-homocysteine + H(+)</text>
        <dbReference type="Rhea" id="RHEA:42752"/>
        <dbReference type="Rhea" id="RHEA-COMP:10221"/>
        <dbReference type="Rhea" id="RHEA-COMP:10222"/>
        <dbReference type="ChEBI" id="CHEBI:15378"/>
        <dbReference type="ChEBI" id="CHEBI:57856"/>
        <dbReference type="ChEBI" id="CHEBI:59789"/>
        <dbReference type="ChEBI" id="CHEBI:65314"/>
        <dbReference type="ChEBI" id="CHEBI:74486"/>
        <dbReference type="EC" id="2.1.1.177"/>
    </reaction>
</comment>
<dbReference type="CDD" id="cd18081">
    <property type="entry name" value="RlmH-like"/>
    <property type="match status" value="1"/>
</dbReference>
<dbReference type="Pfam" id="PF02590">
    <property type="entry name" value="SPOUT_MTase"/>
    <property type="match status" value="1"/>
</dbReference>
<dbReference type="InterPro" id="IPR029028">
    <property type="entry name" value="Alpha/beta_knot_MTases"/>
</dbReference>
<evidence type="ECO:0000256" key="4">
    <source>
        <dbReference type="ARBA" id="ARBA00038303"/>
    </source>
</evidence>
<name>A6G4B6_9BACT</name>
<comment type="caution">
    <text evidence="6">The sequence shown here is derived from an EMBL/GenBank/DDBJ whole genome shotgun (WGS) entry which is preliminary data.</text>
</comment>
<keyword evidence="3 5" id="KW-0949">S-adenosyl-L-methionine</keyword>
<evidence type="ECO:0000256" key="2">
    <source>
        <dbReference type="ARBA" id="ARBA00022679"/>
    </source>
</evidence>
<keyword evidence="5" id="KW-0698">rRNA processing</keyword>
<dbReference type="GO" id="GO:0070038">
    <property type="term" value="F:rRNA (pseudouridine-N3-)-methyltransferase activity"/>
    <property type="evidence" value="ECO:0007669"/>
    <property type="project" value="UniProtKB-UniRule"/>
</dbReference>
<dbReference type="Proteomes" id="UP000005801">
    <property type="component" value="Unassembled WGS sequence"/>
</dbReference>